<keyword evidence="2" id="KW-1185">Reference proteome</keyword>
<name>A0A2A6CXH9_PRIPA</name>
<dbReference type="EnsemblMetazoa" id="PPA33688.1">
    <property type="protein sequence ID" value="PPA33688.1"/>
    <property type="gene ID" value="WBGene00272057"/>
</dbReference>
<gene>
    <name evidence="1" type="primary">WBGene00272057</name>
</gene>
<accession>A0A8R1ULT0</accession>
<dbReference type="Proteomes" id="UP000005239">
    <property type="component" value="Unassembled WGS sequence"/>
</dbReference>
<accession>A0A2A6CXH9</accession>
<dbReference type="AlphaFoldDB" id="A0A2A6CXH9"/>
<organism evidence="1 2">
    <name type="scientific">Pristionchus pacificus</name>
    <name type="common">Parasitic nematode worm</name>
    <dbReference type="NCBI Taxonomy" id="54126"/>
    <lineage>
        <taxon>Eukaryota</taxon>
        <taxon>Metazoa</taxon>
        <taxon>Ecdysozoa</taxon>
        <taxon>Nematoda</taxon>
        <taxon>Chromadorea</taxon>
        <taxon>Rhabditida</taxon>
        <taxon>Rhabditina</taxon>
        <taxon>Diplogasteromorpha</taxon>
        <taxon>Diplogasteroidea</taxon>
        <taxon>Neodiplogasteridae</taxon>
        <taxon>Pristionchus</taxon>
    </lineage>
</organism>
<reference evidence="1" key="2">
    <citation type="submission" date="2022-06" db="UniProtKB">
        <authorList>
            <consortium name="EnsemblMetazoa"/>
        </authorList>
    </citation>
    <scope>IDENTIFICATION</scope>
    <source>
        <strain evidence="1">PS312</strain>
    </source>
</reference>
<evidence type="ECO:0000313" key="1">
    <source>
        <dbReference type="EnsemblMetazoa" id="PPA33688.1"/>
    </source>
</evidence>
<sequence>MILGILDSQNLGFPEPPIPGLKRCGMSGIKKIWESTKNQIANPSRKKALGPTVTSVPMYAKVVPAALQVTTICTVPVPPSASNLRFEAHNLLVAHREVELKYEPTSLHFALSPTRVATAHVSVSTSHPMAFVEATVTKL</sequence>
<evidence type="ECO:0000313" key="2">
    <source>
        <dbReference type="Proteomes" id="UP000005239"/>
    </source>
</evidence>
<reference evidence="2" key="1">
    <citation type="journal article" date="2008" name="Nat. Genet.">
        <title>The Pristionchus pacificus genome provides a unique perspective on nematode lifestyle and parasitism.</title>
        <authorList>
            <person name="Dieterich C."/>
            <person name="Clifton S.W."/>
            <person name="Schuster L.N."/>
            <person name="Chinwalla A."/>
            <person name="Delehaunty K."/>
            <person name="Dinkelacker I."/>
            <person name="Fulton L."/>
            <person name="Fulton R."/>
            <person name="Godfrey J."/>
            <person name="Minx P."/>
            <person name="Mitreva M."/>
            <person name="Roeseler W."/>
            <person name="Tian H."/>
            <person name="Witte H."/>
            <person name="Yang S.P."/>
            <person name="Wilson R.K."/>
            <person name="Sommer R.J."/>
        </authorList>
    </citation>
    <scope>NUCLEOTIDE SEQUENCE [LARGE SCALE GENOMIC DNA]</scope>
    <source>
        <strain evidence="2">PS312</strain>
    </source>
</reference>
<protein>
    <submittedName>
        <fullName evidence="1">Uncharacterized protein</fullName>
    </submittedName>
</protein>
<proteinExistence type="predicted"/>